<dbReference type="Proteomes" id="UP001174691">
    <property type="component" value="Unassembled WGS sequence"/>
</dbReference>
<sequence length="117" mass="13254">MRLVVVDPDNEGEVFAYGKWEVYPDGRPDLDKLRKLRKLCKPTDPADKEVDQYGHLREVTREYSCSRNGGEMGKRPHLLLALLVTASEHRRRGAGSLIVKWGIKMSEATGLPCYLQA</sequence>
<proteinExistence type="predicted"/>
<dbReference type="EMBL" id="JANBVN010000058">
    <property type="protein sequence ID" value="KAJ9152225.1"/>
    <property type="molecule type" value="Genomic_DNA"/>
</dbReference>
<dbReference type="Gene3D" id="3.40.630.30">
    <property type="match status" value="1"/>
</dbReference>
<accession>A0AA38SA36</accession>
<comment type="caution">
    <text evidence="1">The sequence shown here is derived from an EMBL/GenBank/DDBJ whole genome shotgun (WGS) entry which is preliminary data.</text>
</comment>
<evidence type="ECO:0008006" key="3">
    <source>
        <dbReference type="Google" id="ProtNLM"/>
    </source>
</evidence>
<dbReference type="PANTHER" id="PTHR42791">
    <property type="entry name" value="GNAT FAMILY ACETYLTRANSFERASE"/>
    <property type="match status" value="1"/>
</dbReference>
<dbReference type="PANTHER" id="PTHR42791:SF14">
    <property type="entry name" value="N-ACETYLTRANSFERASE DOMAIN-CONTAINING PROTEIN"/>
    <property type="match status" value="1"/>
</dbReference>
<organism evidence="1 2">
    <name type="scientific">Coniochaeta hoffmannii</name>
    <dbReference type="NCBI Taxonomy" id="91930"/>
    <lineage>
        <taxon>Eukaryota</taxon>
        <taxon>Fungi</taxon>
        <taxon>Dikarya</taxon>
        <taxon>Ascomycota</taxon>
        <taxon>Pezizomycotina</taxon>
        <taxon>Sordariomycetes</taxon>
        <taxon>Sordariomycetidae</taxon>
        <taxon>Coniochaetales</taxon>
        <taxon>Coniochaetaceae</taxon>
        <taxon>Coniochaeta</taxon>
    </lineage>
</organism>
<dbReference type="InterPro" id="IPR016181">
    <property type="entry name" value="Acyl_CoA_acyltransferase"/>
</dbReference>
<dbReference type="AlphaFoldDB" id="A0AA38SA36"/>
<dbReference type="InterPro" id="IPR052523">
    <property type="entry name" value="Trichothecene_AcTrans"/>
</dbReference>
<evidence type="ECO:0000313" key="2">
    <source>
        <dbReference type="Proteomes" id="UP001174691"/>
    </source>
</evidence>
<keyword evidence="2" id="KW-1185">Reference proteome</keyword>
<reference evidence="1" key="1">
    <citation type="submission" date="2022-07" db="EMBL/GenBank/DDBJ databases">
        <title>Fungi with potential for degradation of polypropylene.</title>
        <authorList>
            <person name="Gostincar C."/>
        </authorList>
    </citation>
    <scope>NUCLEOTIDE SEQUENCE</scope>
    <source>
        <strain evidence="1">EXF-13287</strain>
    </source>
</reference>
<gene>
    <name evidence="1" type="ORF">NKR19_g4598</name>
</gene>
<evidence type="ECO:0000313" key="1">
    <source>
        <dbReference type="EMBL" id="KAJ9152225.1"/>
    </source>
</evidence>
<name>A0AA38SA36_9PEZI</name>
<protein>
    <recommendedName>
        <fullName evidence="3">N-acetyltransferase domain-containing protein</fullName>
    </recommendedName>
</protein>
<dbReference type="SUPFAM" id="SSF55729">
    <property type="entry name" value="Acyl-CoA N-acyltransferases (Nat)"/>
    <property type="match status" value="1"/>
</dbReference>